<sequence length="67" mass="7907">MEKNCYKKIIEEVSNKLAQEFISKENNLEKRATLIDRDIADIVQEIGLKTCKQVLEKTRDEIVKKKR</sequence>
<proteinExistence type="predicted"/>
<dbReference type="KEGG" id="dto:TOL2_C20690"/>
<accession>K0NGY9</accession>
<evidence type="ECO:0000313" key="2">
    <source>
        <dbReference type="Proteomes" id="UP000007347"/>
    </source>
</evidence>
<dbReference type="EMBL" id="FO203503">
    <property type="protein sequence ID" value="CCK80230.1"/>
    <property type="molecule type" value="Genomic_DNA"/>
</dbReference>
<dbReference type="HOGENOM" id="CLU_191249_0_0_7"/>
<name>K0NGY9_DESTT</name>
<dbReference type="RefSeq" id="WP_014957550.1">
    <property type="nucleotide sequence ID" value="NC_018645.1"/>
</dbReference>
<dbReference type="STRING" id="651182.TOL2_C20690"/>
<gene>
    <name evidence="1" type="ordered locus">TOL2_C20690</name>
</gene>
<evidence type="ECO:0000313" key="1">
    <source>
        <dbReference type="EMBL" id="CCK80230.1"/>
    </source>
</evidence>
<dbReference type="AlphaFoldDB" id="K0NGY9"/>
<organism evidence="1 2">
    <name type="scientific">Desulfobacula toluolica (strain DSM 7467 / Tol2)</name>
    <dbReference type="NCBI Taxonomy" id="651182"/>
    <lineage>
        <taxon>Bacteria</taxon>
        <taxon>Pseudomonadati</taxon>
        <taxon>Thermodesulfobacteriota</taxon>
        <taxon>Desulfobacteria</taxon>
        <taxon>Desulfobacterales</taxon>
        <taxon>Desulfobacteraceae</taxon>
        <taxon>Desulfobacula</taxon>
    </lineage>
</organism>
<dbReference type="Proteomes" id="UP000007347">
    <property type="component" value="Chromosome"/>
</dbReference>
<dbReference type="OrthoDB" id="9929564at2"/>
<protein>
    <submittedName>
        <fullName evidence="1">Uncharacterized protein</fullName>
    </submittedName>
</protein>
<keyword evidence="2" id="KW-1185">Reference proteome</keyword>
<reference evidence="1 2" key="1">
    <citation type="journal article" date="2013" name="Environ. Microbiol.">
        <title>Complete genome, catabolic sub-proteomes and key-metabolites of Desulfobacula toluolica Tol2, a marine, aromatic compound-degrading, sulfate-reducing bacterium.</title>
        <authorList>
            <person name="Wohlbrand L."/>
            <person name="Jacob J.H."/>
            <person name="Kube M."/>
            <person name="Mussmann M."/>
            <person name="Jarling R."/>
            <person name="Beck A."/>
            <person name="Amann R."/>
            <person name="Wilkes H."/>
            <person name="Reinhardt R."/>
            <person name="Rabus R."/>
        </authorList>
    </citation>
    <scope>NUCLEOTIDE SEQUENCE [LARGE SCALE GENOMIC DNA]</scope>
    <source>
        <strain evidence="2">DSM 7467 / Tol2</strain>
    </source>
</reference>